<gene>
    <name evidence="2" type="ORF">CMV_012726</name>
</gene>
<keyword evidence="1" id="KW-0472">Membrane</keyword>
<protein>
    <submittedName>
        <fullName evidence="2">Uncharacterized protein</fullName>
    </submittedName>
</protein>
<dbReference type="EMBL" id="JRKL02001650">
    <property type="protein sequence ID" value="KAF3962813.1"/>
    <property type="molecule type" value="Genomic_DNA"/>
</dbReference>
<keyword evidence="3" id="KW-1185">Reference proteome</keyword>
<proteinExistence type="predicted"/>
<keyword evidence="1" id="KW-1133">Transmembrane helix</keyword>
<comment type="caution">
    <text evidence="2">The sequence shown here is derived from an EMBL/GenBank/DDBJ whole genome shotgun (WGS) entry which is preliminary data.</text>
</comment>
<dbReference type="AlphaFoldDB" id="A0A8J4RGR3"/>
<evidence type="ECO:0000256" key="1">
    <source>
        <dbReference type="SAM" id="Phobius"/>
    </source>
</evidence>
<keyword evidence="1" id="KW-0812">Transmembrane</keyword>
<dbReference type="Proteomes" id="UP000737018">
    <property type="component" value="Unassembled WGS sequence"/>
</dbReference>
<reference evidence="2" key="1">
    <citation type="submission" date="2020-03" db="EMBL/GenBank/DDBJ databases">
        <title>Castanea mollissima Vanexum genome sequencing.</title>
        <authorList>
            <person name="Staton M."/>
        </authorList>
    </citation>
    <scope>NUCLEOTIDE SEQUENCE</scope>
    <source>
        <tissue evidence="2">Leaf</tissue>
    </source>
</reference>
<organism evidence="2 3">
    <name type="scientific">Castanea mollissima</name>
    <name type="common">Chinese chestnut</name>
    <dbReference type="NCBI Taxonomy" id="60419"/>
    <lineage>
        <taxon>Eukaryota</taxon>
        <taxon>Viridiplantae</taxon>
        <taxon>Streptophyta</taxon>
        <taxon>Embryophyta</taxon>
        <taxon>Tracheophyta</taxon>
        <taxon>Spermatophyta</taxon>
        <taxon>Magnoliopsida</taxon>
        <taxon>eudicotyledons</taxon>
        <taxon>Gunneridae</taxon>
        <taxon>Pentapetalae</taxon>
        <taxon>rosids</taxon>
        <taxon>fabids</taxon>
        <taxon>Fagales</taxon>
        <taxon>Fagaceae</taxon>
        <taxon>Castanea</taxon>
    </lineage>
</organism>
<sequence>MQKPKTTNQSASSKTQERKKFSLSFLFFLSSLFFDLCTIIIIIGLCCLRGFFISLCLSLSLPARACV</sequence>
<feature type="transmembrane region" description="Helical" evidence="1">
    <location>
        <begin position="21"/>
        <end position="52"/>
    </location>
</feature>
<name>A0A8J4RGR3_9ROSI</name>
<evidence type="ECO:0000313" key="2">
    <source>
        <dbReference type="EMBL" id="KAF3962813.1"/>
    </source>
</evidence>
<accession>A0A8J4RGR3</accession>
<evidence type="ECO:0000313" key="3">
    <source>
        <dbReference type="Proteomes" id="UP000737018"/>
    </source>
</evidence>